<sequence>MKRALSLLLAGSVISTVALVLFYNYFFPNAIPLASTEPLLAWRLEAAFVVTALTWTAAFVAAASGLSLLLMTLTNRDVTVR</sequence>
<feature type="transmembrane region" description="Helical" evidence="1">
    <location>
        <begin position="46"/>
        <end position="71"/>
    </location>
</feature>
<name>A0A7Y8RAX0_BRAEL</name>
<dbReference type="Proteomes" id="UP000673383">
    <property type="component" value="Unassembled WGS sequence"/>
</dbReference>
<gene>
    <name evidence="3" type="ORF">ABIF29_007960</name>
    <name evidence="2" type="ORF">JOH49_003503</name>
</gene>
<proteinExistence type="predicted"/>
<evidence type="ECO:0000256" key="1">
    <source>
        <dbReference type="SAM" id="Phobius"/>
    </source>
</evidence>
<keyword evidence="1" id="KW-0812">Transmembrane</keyword>
<organism evidence="2 4">
    <name type="scientific">Bradyrhizobium elkanii</name>
    <dbReference type="NCBI Taxonomy" id="29448"/>
    <lineage>
        <taxon>Bacteria</taxon>
        <taxon>Pseudomonadati</taxon>
        <taxon>Pseudomonadota</taxon>
        <taxon>Alphaproteobacteria</taxon>
        <taxon>Hyphomicrobiales</taxon>
        <taxon>Nitrobacteraceae</taxon>
        <taxon>Bradyrhizobium</taxon>
    </lineage>
</organism>
<keyword evidence="5" id="KW-1185">Reference proteome</keyword>
<protein>
    <submittedName>
        <fullName evidence="2">Uncharacterized protein</fullName>
    </submittedName>
</protein>
<comment type="caution">
    <text evidence="2">The sequence shown here is derived from an EMBL/GenBank/DDBJ whole genome shotgun (WGS) entry which is preliminary data.</text>
</comment>
<dbReference type="EMBL" id="JAFICZ010000001">
    <property type="protein sequence ID" value="MBP1293750.1"/>
    <property type="molecule type" value="Genomic_DNA"/>
</dbReference>
<dbReference type="RefSeq" id="WP_018273625.1">
    <property type="nucleotide sequence ID" value="NZ_CP126003.1"/>
</dbReference>
<evidence type="ECO:0000313" key="2">
    <source>
        <dbReference type="EMBL" id="MBP1293750.1"/>
    </source>
</evidence>
<keyword evidence="1" id="KW-1133">Transmembrane helix</keyword>
<accession>A0A7Y8RAX0</accession>
<keyword evidence="1" id="KW-0472">Membrane</keyword>
<reference evidence="2" key="1">
    <citation type="submission" date="2021-02" db="EMBL/GenBank/DDBJ databases">
        <title>Genomic Encyclopedia of Type Strains, Phase IV (KMG-V): Genome sequencing to study the core and pangenomes of soil and plant-associated prokaryotes.</title>
        <authorList>
            <person name="Whitman W."/>
        </authorList>
    </citation>
    <scope>NUCLEOTIDE SEQUENCE</scope>
    <source>
        <strain evidence="2">USDA 406</strain>
    </source>
</reference>
<evidence type="ECO:0000313" key="4">
    <source>
        <dbReference type="Proteomes" id="UP000673383"/>
    </source>
</evidence>
<dbReference type="AlphaFoldDB" id="A0A7Y8RAX0"/>
<dbReference type="GeneID" id="92951361"/>
<feature type="transmembrane region" description="Helical" evidence="1">
    <location>
        <begin position="7"/>
        <end position="26"/>
    </location>
</feature>
<dbReference type="EMBL" id="JBGBZA010000002">
    <property type="protein sequence ID" value="MEY9321161.1"/>
    <property type="molecule type" value="Genomic_DNA"/>
</dbReference>
<reference evidence="3 5" key="2">
    <citation type="submission" date="2024-07" db="EMBL/GenBank/DDBJ databases">
        <title>Genomic Encyclopedia of Type Strains, Phase V (KMG-V): Genome sequencing to study the core and pangenomes of soil and plant-associated prokaryotes.</title>
        <authorList>
            <person name="Whitman W."/>
        </authorList>
    </citation>
    <scope>NUCLEOTIDE SEQUENCE [LARGE SCALE GENOMIC DNA]</scope>
    <source>
        <strain evidence="3 5">USDA 415</strain>
    </source>
</reference>
<evidence type="ECO:0000313" key="3">
    <source>
        <dbReference type="EMBL" id="MEY9321161.1"/>
    </source>
</evidence>
<evidence type="ECO:0000313" key="5">
    <source>
        <dbReference type="Proteomes" id="UP001565471"/>
    </source>
</evidence>
<dbReference type="Proteomes" id="UP001565471">
    <property type="component" value="Unassembled WGS sequence"/>
</dbReference>